<dbReference type="Proteomes" id="UP000824596">
    <property type="component" value="Unassembled WGS sequence"/>
</dbReference>
<proteinExistence type="predicted"/>
<comment type="caution">
    <text evidence="1">The sequence shown here is derived from an EMBL/GenBank/DDBJ whole genome shotgun (WGS) entry which is preliminary data.</text>
</comment>
<sequence>MSTPKVILMAGAPPPSALDDMSSCTVTRFDEPFHTLLRLPNDSFSSDADGDIPSQPTHVAWRSIPLARSLTMLSQRHDALDASLHASPDLFTTADVSDPLLSRDDTSAEDAWTQFCEHSLAQHHPSSQPLDDSVAVDDETALSANLSSVMPADPVPLHLSDLEDVPRAKRIVALQPQTVSLNLIVGVISIAQPRSVTTRWGQRLSLVELLVGDNSATGFAVTFWLSASQAEESSVVRLRRQDVVLMENVALHVFRGKVYGQSLRRGLTRVNLLWRSDGTGHYSTRRLDRENAAKHPQQEKARLVKDWVLHFVGRDPVSTTRKPRKSWDNPPDDTQ</sequence>
<dbReference type="EMBL" id="JAIZPD010000015">
    <property type="protein sequence ID" value="KAH0958771.1"/>
    <property type="molecule type" value="Genomic_DNA"/>
</dbReference>
<accession>A0A9P8SDM9</accession>
<name>A0A9P8SDM9_9HYPO</name>
<organism evidence="1 2">
    <name type="scientific">Hirsutella rhossiliensis</name>
    <dbReference type="NCBI Taxonomy" id="111463"/>
    <lineage>
        <taxon>Eukaryota</taxon>
        <taxon>Fungi</taxon>
        <taxon>Dikarya</taxon>
        <taxon>Ascomycota</taxon>
        <taxon>Pezizomycotina</taxon>
        <taxon>Sordariomycetes</taxon>
        <taxon>Hypocreomycetidae</taxon>
        <taxon>Hypocreales</taxon>
        <taxon>Ophiocordycipitaceae</taxon>
        <taxon>Hirsutella</taxon>
    </lineage>
</organism>
<gene>
    <name evidence="1" type="ORF">HRG_10458</name>
</gene>
<dbReference type="AlphaFoldDB" id="A0A9P8SDM9"/>
<reference evidence="1" key="1">
    <citation type="submission" date="2021-09" db="EMBL/GenBank/DDBJ databases">
        <title>A high-quality genome of the endoparasitic fungus Hirsutella rhossiliensis with a comparison of Hirsutella genomes reveals transposable elements contributing to genome size variation.</title>
        <authorList>
            <person name="Lin R."/>
            <person name="Jiao Y."/>
            <person name="Sun X."/>
            <person name="Ling J."/>
            <person name="Xie B."/>
            <person name="Cheng X."/>
        </authorList>
    </citation>
    <scope>NUCLEOTIDE SEQUENCE</scope>
    <source>
        <strain evidence="1">HR02</strain>
    </source>
</reference>
<evidence type="ECO:0000313" key="1">
    <source>
        <dbReference type="EMBL" id="KAH0958771.1"/>
    </source>
</evidence>
<dbReference type="GeneID" id="68359587"/>
<keyword evidence="2" id="KW-1185">Reference proteome</keyword>
<dbReference type="OrthoDB" id="5378679at2759"/>
<dbReference type="Gene3D" id="2.40.50.140">
    <property type="entry name" value="Nucleic acid-binding proteins"/>
    <property type="match status" value="1"/>
</dbReference>
<protein>
    <submittedName>
        <fullName evidence="1">Nucleic acid-binding, OB-fold protein</fullName>
    </submittedName>
</protein>
<evidence type="ECO:0000313" key="2">
    <source>
        <dbReference type="Proteomes" id="UP000824596"/>
    </source>
</evidence>
<dbReference type="SUPFAM" id="SSF50249">
    <property type="entry name" value="Nucleic acid-binding proteins"/>
    <property type="match status" value="1"/>
</dbReference>
<dbReference type="RefSeq" id="XP_044716284.1">
    <property type="nucleotide sequence ID" value="XM_044868929.1"/>
</dbReference>
<dbReference type="InterPro" id="IPR012340">
    <property type="entry name" value="NA-bd_OB-fold"/>
</dbReference>